<accession>E3BK41</accession>
<keyword evidence="2" id="KW-1185">Reference proteome</keyword>
<dbReference type="OrthoDB" id="5892361at2"/>
<sequence length="144" mass="16634">MTTDYKYDTLVSIPRDELQELSNRLISRVIDESMMTELFTFDSVQAEDQDSLLEAQFDSMLRMNAIALGLLPALFENSKNEQQNVARMQRLLLWHFYAVSFKLESAVPLSTHCQCVESILKDSPKSTLEWLTSLTDLLHHYSKL</sequence>
<dbReference type="Proteomes" id="UP000002943">
    <property type="component" value="Unassembled WGS sequence"/>
</dbReference>
<dbReference type="EMBL" id="AEIU01000074">
    <property type="protein sequence ID" value="EFP96426.1"/>
    <property type="molecule type" value="Genomic_DNA"/>
</dbReference>
<evidence type="ECO:0000313" key="1">
    <source>
        <dbReference type="EMBL" id="EFP96426.1"/>
    </source>
</evidence>
<reference evidence="1 2" key="1">
    <citation type="journal article" date="2012" name="Int. J. Syst. Evol. Microbiol.">
        <title>Vibrio caribbeanicus sp. nov., isolated from the marine sponge Scleritoderma cyanea.</title>
        <authorList>
            <person name="Hoffmann M."/>
            <person name="Monday S.R."/>
            <person name="Allard M.W."/>
            <person name="Strain E.A."/>
            <person name="Whittaker P."/>
            <person name="Naum M."/>
            <person name="McCarthy P.J."/>
            <person name="Lopez J.V."/>
            <person name="Fischer M."/>
            <person name="Brown E.W."/>
        </authorList>
    </citation>
    <scope>NUCLEOTIDE SEQUENCE [LARGE SCALE GENOMIC DNA]</scope>
    <source>
        <strain evidence="1 2">ATCC BAA-2122</strain>
    </source>
</reference>
<dbReference type="RefSeq" id="WP_009601396.1">
    <property type="nucleotide sequence ID" value="NZ_AEIU01000074.1"/>
</dbReference>
<organism evidence="1 2">
    <name type="scientific">Vibrio caribbeanicus ATCC BAA-2122</name>
    <dbReference type="NCBI Taxonomy" id="796620"/>
    <lineage>
        <taxon>Bacteria</taxon>
        <taxon>Pseudomonadati</taxon>
        <taxon>Pseudomonadota</taxon>
        <taxon>Gammaproteobacteria</taxon>
        <taxon>Vibrionales</taxon>
        <taxon>Vibrionaceae</taxon>
        <taxon>Vibrio</taxon>
    </lineage>
</organism>
<name>E3BK41_9VIBR</name>
<protein>
    <submittedName>
        <fullName evidence="1">Uncharacterized protein</fullName>
    </submittedName>
</protein>
<proteinExistence type="predicted"/>
<evidence type="ECO:0000313" key="2">
    <source>
        <dbReference type="Proteomes" id="UP000002943"/>
    </source>
</evidence>
<gene>
    <name evidence="1" type="ORF">VIBC2010_04589</name>
</gene>
<dbReference type="AlphaFoldDB" id="E3BK41"/>
<dbReference type="eggNOG" id="ENOG5031TA1">
    <property type="taxonomic scope" value="Bacteria"/>
</dbReference>
<comment type="caution">
    <text evidence="1">The sequence shown here is derived from an EMBL/GenBank/DDBJ whole genome shotgun (WGS) entry which is preliminary data.</text>
</comment>